<accession>A0AAJ7BGW3</accession>
<feature type="compositionally biased region" description="Acidic residues" evidence="1">
    <location>
        <begin position="702"/>
        <end position="716"/>
    </location>
</feature>
<feature type="compositionally biased region" description="Basic and acidic residues" evidence="1">
    <location>
        <begin position="51"/>
        <end position="70"/>
    </location>
</feature>
<feature type="chain" id="PRO_5042565110" evidence="2">
    <location>
        <begin position="28"/>
        <end position="836"/>
    </location>
</feature>
<feature type="compositionally biased region" description="Basic and acidic residues" evidence="1">
    <location>
        <begin position="214"/>
        <end position="244"/>
    </location>
</feature>
<evidence type="ECO:0000313" key="3">
    <source>
        <dbReference type="Proteomes" id="UP000694920"/>
    </source>
</evidence>
<gene>
    <name evidence="4" type="primary">LOC107263217</name>
</gene>
<feature type="compositionally biased region" description="Polar residues" evidence="1">
    <location>
        <begin position="141"/>
        <end position="169"/>
    </location>
</feature>
<feature type="compositionally biased region" description="Basic and acidic residues" evidence="1">
    <location>
        <begin position="319"/>
        <end position="357"/>
    </location>
</feature>
<dbReference type="RefSeq" id="XP_015585639.1">
    <property type="nucleotide sequence ID" value="XM_015730153.2"/>
</dbReference>
<dbReference type="AlphaFoldDB" id="A0AAJ7BGW3"/>
<sequence length="836" mass="94534">MRKRFRIGFAYVCLLSILLNVIPYVLAGKSQEYSYSGNILKDELAAARKKDQDKNADYDMDHRDETERVVLNRKKRSNDEINPSRGERDATDNDPAASGSEKQEENSDVKLISDTSGRRKSVNVKEKRNVARSSKKRSPNRKISSASQKGSLDSRVQLSNLNDKVNQDNGEYGPVDDSRVESDDGSYDDDGPSAVDDETVGQSDKGDAPGNDARSSDESLEKIDSDRVSLDGDPEAKIVKRDVDREEEYEEIDDRDAVRNSVGLTSELEQDPGSGNEEALRNSDKARTAKLVNRERDSENVEEQEGEILKRGTGGVLENSKDENQEKKDSLKSDPDQGESREPSEDLKRSMKFDSGKNNENLNDEPAASGDSNLEISKNSGNQNLDSTKDSEDSKRERKEVNEKGVSKESEEQPGNTSKDKESESNLENENAFENVRSDEGNVDMDTKDGESEADYEKRVERQIQRKIDSIKEEIKREVEEKQKVREIEENNEKYDELQSQEDEDENSQSLDTALEEQQQQASKRSARQVASKRPLERSRRRISKRAARSENPNVEQQLREIEKVDKLDPSVYEKAHLLHESIRKRSTPLKSDVSDSRDENKFFVKKREVPRRVTLVESEPLKNRRKRKSKRPIMIPEQAQVSIQDDLPSDLMLDPNLKLNPSGMDSSRIKRNAPGYERSRRSGAAASRRRGSSLRYRPQLDDENDDGNEFDDNGFEDSTSNLHSRVYPDSYSSLVQPQEADSPAEYPGSYLFANREAGNAMRRKRGGFDSKRRKRALLEPANENKMESVASLVGSSQELSPKLANEYKEAFGGLQADPGGALARFKRIKRVLRVS</sequence>
<feature type="signal peptide" evidence="2">
    <location>
        <begin position="1"/>
        <end position="27"/>
    </location>
</feature>
<organism evidence="3 4">
    <name type="scientific">Cephus cinctus</name>
    <name type="common">Wheat stem sawfly</name>
    <dbReference type="NCBI Taxonomy" id="211228"/>
    <lineage>
        <taxon>Eukaryota</taxon>
        <taxon>Metazoa</taxon>
        <taxon>Ecdysozoa</taxon>
        <taxon>Arthropoda</taxon>
        <taxon>Hexapoda</taxon>
        <taxon>Insecta</taxon>
        <taxon>Pterygota</taxon>
        <taxon>Neoptera</taxon>
        <taxon>Endopterygota</taxon>
        <taxon>Hymenoptera</taxon>
        <taxon>Cephoidea</taxon>
        <taxon>Cephidae</taxon>
        <taxon>Cephus</taxon>
    </lineage>
</organism>
<proteinExistence type="predicted"/>
<evidence type="ECO:0000256" key="2">
    <source>
        <dbReference type="SAM" id="SignalP"/>
    </source>
</evidence>
<evidence type="ECO:0000256" key="1">
    <source>
        <dbReference type="SAM" id="MobiDB-lite"/>
    </source>
</evidence>
<feature type="region of interest" description="Disordered" evidence="1">
    <location>
        <begin position="620"/>
        <end position="724"/>
    </location>
</feature>
<feature type="compositionally biased region" description="Basic and acidic residues" evidence="1">
    <location>
        <begin position="387"/>
        <end position="411"/>
    </location>
</feature>
<feature type="compositionally biased region" description="Acidic residues" evidence="1">
    <location>
        <begin position="183"/>
        <end position="199"/>
    </location>
</feature>
<feature type="compositionally biased region" description="Basic and acidic residues" evidence="1">
    <location>
        <begin position="558"/>
        <end position="567"/>
    </location>
</feature>
<protein>
    <submittedName>
        <fullName evidence="4">Uncharacterized protein DDB_G0290685</fullName>
    </submittedName>
</protein>
<dbReference type="KEGG" id="ccin:107263217"/>
<feature type="compositionally biased region" description="Acidic residues" evidence="1">
    <location>
        <begin position="245"/>
        <end position="254"/>
    </location>
</feature>
<name>A0AAJ7BGW3_CEPCN</name>
<keyword evidence="3" id="KW-1185">Reference proteome</keyword>
<feature type="compositionally biased region" description="Basic and acidic residues" evidence="1">
    <location>
        <begin position="436"/>
        <end position="497"/>
    </location>
</feature>
<dbReference type="GeneID" id="107263217"/>
<feature type="region of interest" description="Disordered" evidence="1">
    <location>
        <begin position="51"/>
        <end position="567"/>
    </location>
</feature>
<keyword evidence="2" id="KW-0732">Signal</keyword>
<feature type="compositionally biased region" description="Polar residues" evidence="1">
    <location>
        <begin position="370"/>
        <end position="386"/>
    </location>
</feature>
<evidence type="ECO:0000313" key="4">
    <source>
        <dbReference type="RefSeq" id="XP_015585639.1"/>
    </source>
</evidence>
<dbReference type="Proteomes" id="UP000694920">
    <property type="component" value="Unplaced"/>
</dbReference>
<feature type="compositionally biased region" description="Basic and acidic residues" evidence="1">
    <location>
        <begin position="278"/>
        <end position="299"/>
    </location>
</feature>
<feature type="compositionally biased region" description="Low complexity" evidence="1">
    <location>
        <begin position="518"/>
        <end position="533"/>
    </location>
</feature>
<reference evidence="4" key="1">
    <citation type="submission" date="2025-08" db="UniProtKB">
        <authorList>
            <consortium name="RefSeq"/>
        </authorList>
    </citation>
    <scope>IDENTIFICATION</scope>
</reference>